<keyword evidence="7" id="KW-0670">Pyruvate</keyword>
<dbReference type="PROSITE" id="PS00187">
    <property type="entry name" value="TPP_ENZYMES"/>
    <property type="match status" value="1"/>
</dbReference>
<dbReference type="AlphaFoldDB" id="A0A6G9YHJ7"/>
<evidence type="ECO:0000313" key="8">
    <source>
        <dbReference type="Proteomes" id="UP000503540"/>
    </source>
</evidence>
<keyword evidence="1" id="KW-0210">Decarboxylase</keyword>
<evidence type="ECO:0000256" key="4">
    <source>
        <dbReference type="SAM" id="MobiDB-lite"/>
    </source>
</evidence>
<evidence type="ECO:0000256" key="2">
    <source>
        <dbReference type="ARBA" id="ARBA00023052"/>
    </source>
</evidence>
<keyword evidence="2" id="KW-0786">Thiamine pyrophosphate</keyword>
<dbReference type="Pfam" id="PF02775">
    <property type="entry name" value="TPP_enzyme_C"/>
    <property type="match status" value="1"/>
</dbReference>
<dbReference type="PANTHER" id="PTHR42818:SF1">
    <property type="entry name" value="SULFOPYRUVATE DECARBOXYLASE"/>
    <property type="match status" value="1"/>
</dbReference>
<dbReference type="Pfam" id="PF02776">
    <property type="entry name" value="TPP_enzyme_N"/>
    <property type="match status" value="1"/>
</dbReference>
<dbReference type="KEGG" id="nah:F5544_23985"/>
<evidence type="ECO:0000259" key="6">
    <source>
        <dbReference type="Pfam" id="PF02776"/>
    </source>
</evidence>
<evidence type="ECO:0000259" key="5">
    <source>
        <dbReference type="Pfam" id="PF02775"/>
    </source>
</evidence>
<dbReference type="GO" id="GO:0000287">
    <property type="term" value="F:magnesium ion binding"/>
    <property type="evidence" value="ECO:0007669"/>
    <property type="project" value="InterPro"/>
</dbReference>
<dbReference type="GO" id="GO:0030976">
    <property type="term" value="F:thiamine pyrophosphate binding"/>
    <property type="evidence" value="ECO:0007669"/>
    <property type="project" value="InterPro"/>
</dbReference>
<evidence type="ECO:0000313" key="7">
    <source>
        <dbReference type="EMBL" id="QIS12654.1"/>
    </source>
</evidence>
<reference evidence="7 8" key="1">
    <citation type="journal article" date="2019" name="ACS Chem. Biol.">
        <title>Identification and Mobilization of a Cryptic Antibiotic Biosynthesis Gene Locus from a Human-Pathogenic Nocardia Isolate.</title>
        <authorList>
            <person name="Herisse M."/>
            <person name="Ishida K."/>
            <person name="Porter J.L."/>
            <person name="Howden B."/>
            <person name="Hertweck C."/>
            <person name="Stinear T.P."/>
            <person name="Pidot S.J."/>
        </authorList>
    </citation>
    <scope>NUCLEOTIDE SEQUENCE [LARGE SCALE GENOMIC DNA]</scope>
    <source>
        <strain evidence="7 8">AUSMDU00012717</strain>
    </source>
</reference>
<dbReference type="SUPFAM" id="SSF52518">
    <property type="entry name" value="Thiamin diphosphate-binding fold (THDP-binding)"/>
    <property type="match status" value="2"/>
</dbReference>
<dbReference type="InterPro" id="IPR051818">
    <property type="entry name" value="TPP_dependent_decarboxylase"/>
</dbReference>
<name>A0A6G9YHJ7_9NOCA</name>
<organism evidence="7 8">
    <name type="scientific">Nocardia arthritidis</name>
    <dbReference type="NCBI Taxonomy" id="228602"/>
    <lineage>
        <taxon>Bacteria</taxon>
        <taxon>Bacillati</taxon>
        <taxon>Actinomycetota</taxon>
        <taxon>Actinomycetes</taxon>
        <taxon>Mycobacteriales</taxon>
        <taxon>Nocardiaceae</taxon>
        <taxon>Nocardia</taxon>
    </lineage>
</organism>
<dbReference type="InterPro" id="IPR011766">
    <property type="entry name" value="TPP_enzyme_TPP-bd"/>
</dbReference>
<dbReference type="Proteomes" id="UP000503540">
    <property type="component" value="Chromosome"/>
</dbReference>
<accession>A0A6G9YHJ7</accession>
<dbReference type="EMBL" id="CP046172">
    <property type="protein sequence ID" value="QIS12654.1"/>
    <property type="molecule type" value="Genomic_DNA"/>
</dbReference>
<gene>
    <name evidence="7" type="ORF">F5544_23985</name>
</gene>
<feature type="domain" description="Thiamine pyrophosphate enzyme N-terminal TPP-binding" evidence="6">
    <location>
        <begin position="124"/>
        <end position="212"/>
    </location>
</feature>
<keyword evidence="8" id="KW-1185">Reference proteome</keyword>
<sequence length="487" mass="50563">MPSLCRRRRGRGFGALQGGRVGGSDLVHGPLATPGTRRHCADDLCAVLGRGGEERRSRHGDLCEPGNASDGTRGARHLGDRAGRRVDDRDRVEYRHGEGYFRVVGDEPVAGQPAVSSALPAAELVAALRASGVRRVTGVPCGHLAGPWTLFDRAGDLIPAASEGAALALAAGWELGGEHAAILCQNSGFGNLVNPLTSLVLPYRIPVLVVMTLRGWPDPSGDEPQHAVMGSSTEALLTELGIAHAVLRPNGLGAALAEAARAHADNDPFFLLIPRGSIGPYLGASPAAGPIAAADLTRAKVVSELLDQLTGQLLVTTTGYLSRQAHHERDRPETLYMQGSMGHAAAIGLGLATARPHQSVVVLDGDGAFLMHLGTGSTVAAAGADNLVHIVVDNGCYESTGCQRSTSSGLDWSALGTGLGYRTVLECATEESLAGTLESALKSSGPVLCVLRVVPTPGDVHPRATAEIGLDVIAERFRSAVGRTLRS</sequence>
<protein>
    <submittedName>
        <fullName evidence="7">Phosphonopyruvate decarboxylase</fullName>
    </submittedName>
</protein>
<evidence type="ECO:0000256" key="3">
    <source>
        <dbReference type="ARBA" id="ARBA00023239"/>
    </source>
</evidence>
<evidence type="ECO:0000256" key="1">
    <source>
        <dbReference type="ARBA" id="ARBA00022793"/>
    </source>
</evidence>
<feature type="region of interest" description="Disordered" evidence="4">
    <location>
        <begin position="55"/>
        <end position="84"/>
    </location>
</feature>
<feature type="domain" description="Thiamine pyrophosphate enzyme TPP-binding" evidence="5">
    <location>
        <begin position="329"/>
        <end position="449"/>
    </location>
</feature>
<keyword evidence="3" id="KW-0456">Lyase</keyword>
<dbReference type="Gene3D" id="3.40.50.970">
    <property type="match status" value="2"/>
</dbReference>
<dbReference type="InterPro" id="IPR029061">
    <property type="entry name" value="THDP-binding"/>
</dbReference>
<dbReference type="GO" id="GO:0016831">
    <property type="term" value="F:carboxy-lyase activity"/>
    <property type="evidence" value="ECO:0007669"/>
    <property type="project" value="UniProtKB-KW"/>
</dbReference>
<dbReference type="InterPro" id="IPR000399">
    <property type="entry name" value="TPP-bd_CS"/>
</dbReference>
<dbReference type="InterPro" id="IPR012001">
    <property type="entry name" value="Thiamin_PyroP_enz_TPP-bd_dom"/>
</dbReference>
<dbReference type="PANTHER" id="PTHR42818">
    <property type="entry name" value="SULFOPYRUVATE DECARBOXYLASE SUBUNIT ALPHA"/>
    <property type="match status" value="1"/>
</dbReference>
<proteinExistence type="predicted"/>